<proteinExistence type="predicted"/>
<protein>
    <submittedName>
        <fullName evidence="1">Uncharacterized protein</fullName>
    </submittedName>
</protein>
<reference evidence="1" key="1">
    <citation type="submission" date="2022-04" db="EMBL/GenBank/DDBJ databases">
        <title>Genome of the entomopathogenic fungus Entomophthora muscae.</title>
        <authorList>
            <person name="Elya C."/>
            <person name="Lovett B.R."/>
            <person name="Lee E."/>
            <person name="Macias A.M."/>
            <person name="Hajek A.E."/>
            <person name="De Bivort B.L."/>
            <person name="Kasson M.T."/>
            <person name="De Fine Licht H.H."/>
            <person name="Stajich J.E."/>
        </authorList>
    </citation>
    <scope>NUCLEOTIDE SEQUENCE</scope>
    <source>
        <strain evidence="1">Berkeley</strain>
    </source>
</reference>
<evidence type="ECO:0000313" key="2">
    <source>
        <dbReference type="Proteomes" id="UP001165960"/>
    </source>
</evidence>
<keyword evidence="2" id="KW-1185">Reference proteome</keyword>
<dbReference type="Proteomes" id="UP001165960">
    <property type="component" value="Unassembled WGS sequence"/>
</dbReference>
<sequence>MVTNKRAANSWRHKAMVGARILTHQVLNQFTLADTHPYNSTLVYFIKERSNETLNISTFLSYAKISTDVSHYPASSNTTHGYAYQKEFKGMLAEWATQQSVHTAALGVRIELCGWAAKEFVTPGHTCWTYPTNNADMPLFQVTLYYIEMEKNLVGSLYNKWLTVQAKKELAI</sequence>
<name>A0ACC2UKY1_9FUNG</name>
<gene>
    <name evidence="1" type="ORF">DSO57_1031637</name>
</gene>
<comment type="caution">
    <text evidence="1">The sequence shown here is derived from an EMBL/GenBank/DDBJ whole genome shotgun (WGS) entry which is preliminary data.</text>
</comment>
<accession>A0ACC2UKY1</accession>
<evidence type="ECO:0000313" key="1">
    <source>
        <dbReference type="EMBL" id="KAJ9087592.1"/>
    </source>
</evidence>
<dbReference type="EMBL" id="QTSX02000229">
    <property type="protein sequence ID" value="KAJ9087592.1"/>
    <property type="molecule type" value="Genomic_DNA"/>
</dbReference>
<organism evidence="1 2">
    <name type="scientific">Entomophthora muscae</name>
    <dbReference type="NCBI Taxonomy" id="34485"/>
    <lineage>
        <taxon>Eukaryota</taxon>
        <taxon>Fungi</taxon>
        <taxon>Fungi incertae sedis</taxon>
        <taxon>Zoopagomycota</taxon>
        <taxon>Entomophthoromycotina</taxon>
        <taxon>Entomophthoromycetes</taxon>
        <taxon>Entomophthorales</taxon>
        <taxon>Entomophthoraceae</taxon>
        <taxon>Entomophthora</taxon>
    </lineage>
</organism>